<dbReference type="InParanoid" id="A0A7L4YU23"/>
<accession>A0A7L4YU23</accession>
<dbReference type="InterPro" id="IPR020568">
    <property type="entry name" value="Ribosomal_Su5_D2-typ_SF"/>
</dbReference>
<organism evidence="3 4">
    <name type="scientific">Epidermidibacterium keratini</name>
    <dbReference type="NCBI Taxonomy" id="1891644"/>
    <lineage>
        <taxon>Bacteria</taxon>
        <taxon>Bacillati</taxon>
        <taxon>Actinomycetota</taxon>
        <taxon>Actinomycetes</taxon>
        <taxon>Sporichthyales</taxon>
        <taxon>Sporichthyaceae</taxon>
        <taxon>Epidermidibacterium</taxon>
    </lineage>
</organism>
<dbReference type="FunCoup" id="A0A7L4YU23">
    <property type="interactions" value="22"/>
</dbReference>
<dbReference type="InterPro" id="IPR014721">
    <property type="entry name" value="Ribsml_uS5_D2-typ_fold_subgr"/>
</dbReference>
<dbReference type="OrthoDB" id="9813147at2"/>
<dbReference type="InterPro" id="IPR025158">
    <property type="entry name" value="Mg_chelat-rel_C"/>
</dbReference>
<dbReference type="EMBL" id="CP047156">
    <property type="protein sequence ID" value="QHC02522.1"/>
    <property type="molecule type" value="Genomic_DNA"/>
</dbReference>
<protein>
    <submittedName>
        <fullName evidence="3">YifB family Mg chelatase-like AAA ATPase</fullName>
    </submittedName>
</protein>
<evidence type="ECO:0000256" key="1">
    <source>
        <dbReference type="ARBA" id="ARBA00006354"/>
    </source>
</evidence>
<evidence type="ECO:0000259" key="2">
    <source>
        <dbReference type="SMART" id="SM00382"/>
    </source>
</evidence>
<dbReference type="SUPFAM" id="SSF52540">
    <property type="entry name" value="P-loop containing nucleoside triphosphate hydrolases"/>
    <property type="match status" value="1"/>
</dbReference>
<evidence type="ECO:0000313" key="4">
    <source>
        <dbReference type="Proteomes" id="UP000463857"/>
    </source>
</evidence>
<dbReference type="GO" id="GO:0005524">
    <property type="term" value="F:ATP binding"/>
    <property type="evidence" value="ECO:0007669"/>
    <property type="project" value="InterPro"/>
</dbReference>
<reference evidence="3 4" key="1">
    <citation type="journal article" date="2018" name="Int. J. Syst. Evol. Microbiol.">
        <title>Epidermidibacterium keratini gen. nov., sp. nov., a member of the family Sporichthyaceae, isolated from keratin epidermis.</title>
        <authorList>
            <person name="Lee D.G."/>
            <person name="Trujillo M.E."/>
            <person name="Kang S."/>
            <person name="Nam J.J."/>
            <person name="Kim Y.J."/>
        </authorList>
    </citation>
    <scope>NUCLEOTIDE SEQUENCE [LARGE SCALE GENOMIC DNA]</scope>
    <source>
        <strain evidence="3 4">EPI-7</strain>
    </source>
</reference>
<sequence length="510" mass="53694">MRLGVARTVVLLGIEGVLVDVECSIGSGLPGVRVVGLPDASINESCDRVRAALESNDIGWKSQRITFNLIPANVRKSGTGADLAMAAALLVAHGVLDAERLAGTVLFGELGLDGRLHGVPGALPAMLAAAKEGAARFVLPSANRAEASIPLGDEFEMQVWCAPTLGDLLAFWRGEDSDVERVRPSRPSSQPSVPDLADVRGQPLGRRALEIAAAGGHHLFFSGPPGAGKTMLARRMPGILPPLADAEALEVTSIHSLCGMVDPAYPLQRFAPFEAPHHSATAPSIVGGGSGIVRPGAASRAHRGVLFLDEAPEFAGRVLDQLRQPIESGSITIHRARGSFTFPARFQLLLAANPCPCASAGGDAACVCTSIVRRRYLGRLSGPLLDRIDLSVELSPPTRGQLMNHQADEETSAIVAARVRAARDRSSHRWGGALNGEVAAKVMQARWQPSGTGLRLIERAYDLGAISGRGYDRVLRVAWTLADLGGRSEPGANDVAEALGFRQRGMGQVA</sequence>
<dbReference type="PANTHER" id="PTHR32039">
    <property type="entry name" value="MAGNESIUM-CHELATASE SUBUNIT CHLI"/>
    <property type="match status" value="1"/>
</dbReference>
<dbReference type="SUPFAM" id="SSF54211">
    <property type="entry name" value="Ribosomal protein S5 domain 2-like"/>
    <property type="match status" value="1"/>
</dbReference>
<dbReference type="InterPro" id="IPR003593">
    <property type="entry name" value="AAA+_ATPase"/>
</dbReference>
<name>A0A7L4YU23_9ACTN</name>
<dbReference type="KEGG" id="eke:EK0264_17235"/>
<dbReference type="Pfam" id="PF13335">
    <property type="entry name" value="Mg_chelatase_C"/>
    <property type="match status" value="1"/>
</dbReference>
<dbReference type="AlphaFoldDB" id="A0A7L4YU23"/>
<dbReference type="InterPro" id="IPR027417">
    <property type="entry name" value="P-loop_NTPase"/>
</dbReference>
<dbReference type="NCBIfam" id="TIGR00368">
    <property type="entry name" value="YifB family Mg chelatase-like AAA ATPase"/>
    <property type="match status" value="1"/>
</dbReference>
<feature type="domain" description="AAA+ ATPase" evidence="2">
    <location>
        <begin position="215"/>
        <end position="377"/>
    </location>
</feature>
<dbReference type="SMART" id="SM00382">
    <property type="entry name" value="AAA"/>
    <property type="match status" value="1"/>
</dbReference>
<dbReference type="InterPro" id="IPR045006">
    <property type="entry name" value="CHLI-like"/>
</dbReference>
<proteinExistence type="inferred from homology"/>
<dbReference type="PANTHER" id="PTHR32039:SF7">
    <property type="entry name" value="COMPETENCE PROTEIN COMM"/>
    <property type="match status" value="1"/>
</dbReference>
<dbReference type="Pfam" id="PF13541">
    <property type="entry name" value="ChlI"/>
    <property type="match status" value="1"/>
</dbReference>
<comment type="similarity">
    <text evidence="1">Belongs to the Mg-chelatase subunits D/I family. ComM subfamily.</text>
</comment>
<dbReference type="CDD" id="cd00009">
    <property type="entry name" value="AAA"/>
    <property type="match status" value="1"/>
</dbReference>
<dbReference type="InterPro" id="IPR000523">
    <property type="entry name" value="Mg_chelatse_chII-like_cat_dom"/>
</dbReference>
<dbReference type="InterPro" id="IPR004482">
    <property type="entry name" value="Mg_chelat-rel"/>
</dbReference>
<dbReference type="Proteomes" id="UP000463857">
    <property type="component" value="Chromosome"/>
</dbReference>
<gene>
    <name evidence="3" type="ORF">EK0264_17235</name>
</gene>
<dbReference type="Gene3D" id="3.30.230.10">
    <property type="match status" value="1"/>
</dbReference>
<keyword evidence="4" id="KW-1185">Reference proteome</keyword>
<dbReference type="Gene3D" id="3.40.50.300">
    <property type="entry name" value="P-loop containing nucleotide triphosphate hydrolases"/>
    <property type="match status" value="1"/>
</dbReference>
<evidence type="ECO:0000313" key="3">
    <source>
        <dbReference type="EMBL" id="QHC02522.1"/>
    </source>
</evidence>
<dbReference type="Pfam" id="PF01078">
    <property type="entry name" value="Mg_chelatase"/>
    <property type="match status" value="1"/>
</dbReference>